<protein>
    <submittedName>
        <fullName evidence="2">AIG1-type G domain-containing protein</fullName>
    </submittedName>
</protein>
<dbReference type="WBParaSite" id="PS1159_v2.g10686.t1">
    <property type="protein sequence ID" value="PS1159_v2.g10686.t1"/>
    <property type="gene ID" value="PS1159_v2.g10686"/>
</dbReference>
<evidence type="ECO:0000313" key="2">
    <source>
        <dbReference type="WBParaSite" id="PS1159_v2.g10686.t1"/>
    </source>
</evidence>
<name>A0AC35EU31_9BILA</name>
<reference evidence="2" key="1">
    <citation type="submission" date="2022-11" db="UniProtKB">
        <authorList>
            <consortium name="WormBaseParasite"/>
        </authorList>
    </citation>
    <scope>IDENTIFICATION</scope>
</reference>
<accession>A0AC35EU31</accession>
<proteinExistence type="predicted"/>
<sequence>MFNSHRLNKSDDENSDTYSEAQSYARQSSNRSGYASSVNSGISNTFGTQNTDEEIKRKVVIFNLEEPLGDEEDRKNSDKNTVKQILITIGAASSVIQNMARHGEPQSTPRRIVVEFATESQQQNVLTNAKNLKNYPKWRGVSIKQFLAPHQRKGYKSTKSNDTDPEKEKMKEEWEQMKKQIDSLIKNQSLQQNQQNPQISPQPYPNMQQQFQQRPGFQNPQGFPYMYPHQIPQQHMTQMQQPPFQNPHNFGGNMQMPSYNQFGGNMTPEMIQMYQNQQNPGSSNQRINQEHSHGNRLQSRPKPKKILNILVLGETGVGKSTWINGIANYMTYKTMKEAMDAENPICLISSKFKFYESATRKVEVKIESTHGEKDENELLSDKGESATQDPKTYQFETSKYIVNIIDTPGIGDVRGFEQDKENTRKILYALGEYKEIHAICFLFKANECRLTDSFRFCISELLLQFHKDAVRNIIFFFTNSHASNYKPGDTYAPLKAFLAEIKRSRNLDICLKNENTCCIDNEAFKLVCALANGVNFSDDDIRRYSKSWDHSAKETIRFLDLVDKLPPHIVANTVSINKARTIILHLAKPLADVNELIESNIKVMNDRKKDLYNTANEMSELKKKLKIPHIGFEVRELNFPRTVCTAEKCVEIEVLGNTNQYHTIYKQKCHDHCYLSNVDVEKVAEPHLQGCAAMAGQQNCQVCKCHWSTHMHYRFDQIKTSVEIEDKNTKDLIQKNEGANVIKEQMIKDCENRVAELKEEQQKIIKISLRFGSFLQANAIIPYNDAFEKYVEKTISQEEKCIQFGGDRSKLDNLKKLLAEYRQEKAMLNKAAVSPDQDASPISPDEIEFLKEQLFSLNQTGEILKKLFKATEDGIAKNNAHVVVKYVPDNRQKRSRNKSKRR</sequence>
<evidence type="ECO:0000313" key="1">
    <source>
        <dbReference type="Proteomes" id="UP000887580"/>
    </source>
</evidence>
<organism evidence="1 2">
    <name type="scientific">Panagrolaimus sp. PS1159</name>
    <dbReference type="NCBI Taxonomy" id="55785"/>
    <lineage>
        <taxon>Eukaryota</taxon>
        <taxon>Metazoa</taxon>
        <taxon>Ecdysozoa</taxon>
        <taxon>Nematoda</taxon>
        <taxon>Chromadorea</taxon>
        <taxon>Rhabditida</taxon>
        <taxon>Tylenchina</taxon>
        <taxon>Panagrolaimomorpha</taxon>
        <taxon>Panagrolaimoidea</taxon>
        <taxon>Panagrolaimidae</taxon>
        <taxon>Panagrolaimus</taxon>
    </lineage>
</organism>
<dbReference type="Proteomes" id="UP000887580">
    <property type="component" value="Unplaced"/>
</dbReference>